<comment type="caution">
    <text evidence="2">The sequence shown here is derived from an EMBL/GenBank/DDBJ whole genome shotgun (WGS) entry which is preliminary data.</text>
</comment>
<evidence type="ECO:0000313" key="3">
    <source>
        <dbReference type="Proteomes" id="UP000828251"/>
    </source>
</evidence>
<dbReference type="AlphaFoldDB" id="A0A9D3UWE4"/>
<gene>
    <name evidence="2" type="ORF">J1N35_028649</name>
</gene>
<feature type="region of interest" description="Disordered" evidence="1">
    <location>
        <begin position="89"/>
        <end position="129"/>
    </location>
</feature>
<dbReference type="Proteomes" id="UP000828251">
    <property type="component" value="Unassembled WGS sequence"/>
</dbReference>
<evidence type="ECO:0008006" key="4">
    <source>
        <dbReference type="Google" id="ProtNLM"/>
    </source>
</evidence>
<feature type="compositionally biased region" description="Basic and acidic residues" evidence="1">
    <location>
        <begin position="89"/>
        <end position="112"/>
    </location>
</feature>
<evidence type="ECO:0000313" key="2">
    <source>
        <dbReference type="EMBL" id="KAH1063662.1"/>
    </source>
</evidence>
<dbReference type="EMBL" id="JAIQCV010000009">
    <property type="protein sequence ID" value="KAH1063662.1"/>
    <property type="molecule type" value="Genomic_DNA"/>
</dbReference>
<dbReference type="OrthoDB" id="1001661at2759"/>
<organism evidence="2 3">
    <name type="scientific">Gossypium stocksii</name>
    <dbReference type="NCBI Taxonomy" id="47602"/>
    <lineage>
        <taxon>Eukaryota</taxon>
        <taxon>Viridiplantae</taxon>
        <taxon>Streptophyta</taxon>
        <taxon>Embryophyta</taxon>
        <taxon>Tracheophyta</taxon>
        <taxon>Spermatophyta</taxon>
        <taxon>Magnoliopsida</taxon>
        <taxon>eudicotyledons</taxon>
        <taxon>Gunneridae</taxon>
        <taxon>Pentapetalae</taxon>
        <taxon>rosids</taxon>
        <taxon>malvids</taxon>
        <taxon>Malvales</taxon>
        <taxon>Malvaceae</taxon>
        <taxon>Malvoideae</taxon>
        <taxon>Gossypium</taxon>
    </lineage>
</organism>
<reference evidence="2 3" key="1">
    <citation type="journal article" date="2021" name="Plant Biotechnol. J.">
        <title>Multi-omics assisted identification of the key and species-specific regulatory components of drought-tolerant mechanisms in Gossypium stocksii.</title>
        <authorList>
            <person name="Yu D."/>
            <person name="Ke L."/>
            <person name="Zhang D."/>
            <person name="Wu Y."/>
            <person name="Sun Y."/>
            <person name="Mei J."/>
            <person name="Sun J."/>
            <person name="Sun Y."/>
        </authorList>
    </citation>
    <scope>NUCLEOTIDE SEQUENCE [LARGE SCALE GENOMIC DNA]</scope>
    <source>
        <strain evidence="3">cv. E1</strain>
        <tissue evidence="2">Leaf</tissue>
    </source>
</reference>
<keyword evidence="3" id="KW-1185">Reference proteome</keyword>
<sequence>MVLSERVTWIEISGVPMYCWNYETFKRVTGKWGILVSMGEDLSRTMNFEKIEMLISITQLKKLEEVVLLEVGDIRFPISVREKRWSEESKNISAKMESRQDVADESVLESKPESVVGLESEKSPDGNRNVLANITMENDIENERVGKECQKMLGELNEGDHNAVSFRILAGEDFGVNRSFSSRDRAREDVVDMGLASVMGSSDQARKDVVNMEEFIQTIRSRRKKKHFNKKISFMRAIQDGVLTSKEKHKRDRTWRKEKGRDEFIGKEKIVNLSLSDSDVNNRRKVILREAKQTWEVGKKLGLRVRGDERDIIEDIMRLENQ</sequence>
<name>A0A9D3UWE4_9ROSI</name>
<proteinExistence type="predicted"/>
<accession>A0A9D3UWE4</accession>
<protein>
    <recommendedName>
        <fullName evidence="4">DUF4283 domain-containing protein</fullName>
    </recommendedName>
</protein>
<evidence type="ECO:0000256" key="1">
    <source>
        <dbReference type="SAM" id="MobiDB-lite"/>
    </source>
</evidence>